<evidence type="ECO:0008006" key="3">
    <source>
        <dbReference type="Google" id="ProtNLM"/>
    </source>
</evidence>
<sequence>MQQEVARWQAIDDHLDELQNAVTELKAYAYLESEAAHELAVPRLAELRLRIAQIIETYRVLGARFARGTINIGVSGAARMGKSTLLQAISGLGDDQIPAGDGIPVTAVRSRIFHSTVRRAELRMHTPDSFLSEVIAPHHAEAAIPQVPRTIEEFRSWRYPPADEESDSEIRSVLVRLRECQTSLPSYEDLLTGGTRDVEFSELRQYVAYPTSEEQERHGGRVARPYLAVREARIDCPFPHEDVANLAVIDLPGLGDLSPDAEGRHVDGLRNEVDAVLLVKRAAETSSFWGKADVKAMKLLDTVRGFIRSEGEFAFIVVNRNDLRPKLDEDLRGDILRNVNGGRDGRHVTVFETDVRDRLRVRAEVLGPLLRRLATGLPKMDAEGLAWAGEQARAVSSGISAALRDLSGLLKTVRDPNGVPEEVLEAKADHLRSALARRLSRLVGELTAGLYDDAPDESFITAVETAYEDVLKWAADGFGLGTDEWRHRALDVLITERNAAAFAGPELNRIRLEISKRFGALDDFFSAKLSDMWDRVAAIFREHCGALLGDGDGKESLEHLTKAFSESAQPCPTLARSVDALLDVRLEYRTLLYPRVRADLGGLNLQVRHPQAGEQIQQIAVELTEEGAEDLYRIISGLAEQAAYRTRKSLLGERVTPSVVIQAVVEQFEDALIRSGASVQEFRRFVRSYRNELWPDEFRGIDEANARYARVTRAIAAIDKELQGAA</sequence>
<dbReference type="SUPFAM" id="SSF52540">
    <property type="entry name" value="P-loop containing nucleoside triphosphate hydrolases"/>
    <property type="match status" value="1"/>
</dbReference>
<dbReference type="InterPro" id="IPR027417">
    <property type="entry name" value="P-loop_NTPase"/>
</dbReference>
<name>A0ABZ1SVK3_9ACTN</name>
<accession>A0ABZ1SVK3</accession>
<organism evidence="1 2">
    <name type="scientific">Microbispora hainanensis</name>
    <dbReference type="NCBI Taxonomy" id="568844"/>
    <lineage>
        <taxon>Bacteria</taxon>
        <taxon>Bacillati</taxon>
        <taxon>Actinomycetota</taxon>
        <taxon>Actinomycetes</taxon>
        <taxon>Streptosporangiales</taxon>
        <taxon>Streptosporangiaceae</taxon>
        <taxon>Microbispora</taxon>
    </lineage>
</organism>
<reference evidence="1" key="1">
    <citation type="submission" date="2022-10" db="EMBL/GenBank/DDBJ databases">
        <title>The complete genomes of actinobacterial strains from the NBC collection.</title>
        <authorList>
            <person name="Joergensen T.S."/>
            <person name="Alvarez Arevalo M."/>
            <person name="Sterndorff E.B."/>
            <person name="Faurdal D."/>
            <person name="Vuksanovic O."/>
            <person name="Mourched A.-S."/>
            <person name="Charusanti P."/>
            <person name="Shaw S."/>
            <person name="Blin K."/>
            <person name="Weber T."/>
        </authorList>
    </citation>
    <scope>NUCLEOTIDE SEQUENCE</scope>
    <source>
        <strain evidence="1">NBC_00254</strain>
    </source>
</reference>
<protein>
    <recommendedName>
        <fullName evidence="3">Dynamin family protein</fullName>
    </recommendedName>
</protein>
<evidence type="ECO:0000313" key="2">
    <source>
        <dbReference type="Proteomes" id="UP001432011"/>
    </source>
</evidence>
<keyword evidence="2" id="KW-1185">Reference proteome</keyword>
<dbReference type="Proteomes" id="UP001432011">
    <property type="component" value="Chromosome"/>
</dbReference>
<evidence type="ECO:0000313" key="1">
    <source>
        <dbReference type="EMBL" id="WUP76542.1"/>
    </source>
</evidence>
<dbReference type="Gene3D" id="3.40.50.300">
    <property type="entry name" value="P-loop containing nucleotide triphosphate hydrolases"/>
    <property type="match status" value="1"/>
</dbReference>
<dbReference type="RefSeq" id="WP_147944273.1">
    <property type="nucleotide sequence ID" value="NZ_CP108085.1"/>
</dbReference>
<dbReference type="EMBL" id="CP108085">
    <property type="protein sequence ID" value="WUP76542.1"/>
    <property type="molecule type" value="Genomic_DNA"/>
</dbReference>
<gene>
    <name evidence="1" type="ORF">OG913_05850</name>
</gene>
<proteinExistence type="predicted"/>